<protein>
    <submittedName>
        <fullName evidence="6">DNA-binding response OmpR family regulator</fullName>
    </submittedName>
</protein>
<feature type="domain" description="Response regulatory" evidence="5">
    <location>
        <begin position="37"/>
        <end position="153"/>
    </location>
</feature>
<dbReference type="Pfam" id="PF00072">
    <property type="entry name" value="Response_reg"/>
    <property type="match status" value="1"/>
</dbReference>
<dbReference type="EMBL" id="JACIJP010000002">
    <property type="protein sequence ID" value="MBB6124289.1"/>
    <property type="molecule type" value="Genomic_DNA"/>
</dbReference>
<dbReference type="AlphaFoldDB" id="A0A841IZ99"/>
<feature type="region of interest" description="Disordered" evidence="4">
    <location>
        <begin position="1"/>
        <end position="24"/>
    </location>
</feature>
<reference evidence="6 7" key="1">
    <citation type="submission" date="2020-08" db="EMBL/GenBank/DDBJ databases">
        <title>Genomic Encyclopedia of Type Strains, Phase IV (KMG-IV): sequencing the most valuable type-strain genomes for metagenomic binning, comparative biology and taxonomic classification.</title>
        <authorList>
            <person name="Goeker M."/>
        </authorList>
    </citation>
    <scope>NUCLEOTIDE SEQUENCE [LARGE SCALE GENOMIC DNA]</scope>
    <source>
        <strain evidence="6 7">DSM 102255</strain>
    </source>
</reference>
<sequence length="215" mass="23582">MLWTTRSGNSKMETARPARVGAEGSTPGALGMMRRLRLLVVDEDAAALSAIGKRLSHMGYDATLAENGFTAVSMLLAQQFDLILVDMGMRMLSGTETIRKMLASGLLSGAPVMAISGASSNVGAVESLGAGADDHIVKPFDFDTLDVRMRHSIARARQMAELERYNETLDARIARRAVELGEVKAELEETQVERQRLLTSLQHLQDEVERLRMEH</sequence>
<dbReference type="PANTHER" id="PTHR48111:SF50">
    <property type="entry name" value="KDP OPERON TRANSCRIPTIONAL REGULATORY PROTEIN KDPE"/>
    <property type="match status" value="1"/>
</dbReference>
<evidence type="ECO:0000259" key="5">
    <source>
        <dbReference type="PROSITE" id="PS50110"/>
    </source>
</evidence>
<evidence type="ECO:0000256" key="4">
    <source>
        <dbReference type="SAM" id="MobiDB-lite"/>
    </source>
</evidence>
<dbReference type="PROSITE" id="PS50110">
    <property type="entry name" value="RESPONSE_REGULATORY"/>
    <property type="match status" value="1"/>
</dbReference>
<gene>
    <name evidence="6" type="ORF">FHS92_002018</name>
</gene>
<dbReference type="SUPFAM" id="SSF52172">
    <property type="entry name" value="CheY-like"/>
    <property type="match status" value="1"/>
</dbReference>
<accession>A0A841IZ99</accession>
<comment type="caution">
    <text evidence="6">The sequence shown here is derived from an EMBL/GenBank/DDBJ whole genome shotgun (WGS) entry which is preliminary data.</text>
</comment>
<dbReference type="GO" id="GO:0005829">
    <property type="term" value="C:cytosol"/>
    <property type="evidence" value="ECO:0007669"/>
    <property type="project" value="TreeGrafter"/>
</dbReference>
<feature type="compositionally biased region" description="Polar residues" evidence="4">
    <location>
        <begin position="1"/>
        <end position="12"/>
    </location>
</feature>
<evidence type="ECO:0000256" key="1">
    <source>
        <dbReference type="ARBA" id="ARBA00023125"/>
    </source>
</evidence>
<dbReference type="SMART" id="SM00448">
    <property type="entry name" value="REC"/>
    <property type="match status" value="1"/>
</dbReference>
<dbReference type="InterPro" id="IPR011006">
    <property type="entry name" value="CheY-like_superfamily"/>
</dbReference>
<feature type="coiled-coil region" evidence="3">
    <location>
        <begin position="180"/>
        <end position="214"/>
    </location>
</feature>
<dbReference type="RefSeq" id="WP_184080074.1">
    <property type="nucleotide sequence ID" value="NZ_JACIJP010000002.1"/>
</dbReference>
<dbReference type="CDD" id="cd00156">
    <property type="entry name" value="REC"/>
    <property type="match status" value="1"/>
</dbReference>
<name>A0A841IZ99_9SPHN</name>
<dbReference type="PANTHER" id="PTHR48111">
    <property type="entry name" value="REGULATOR OF RPOS"/>
    <property type="match status" value="1"/>
</dbReference>
<dbReference type="GO" id="GO:0000976">
    <property type="term" value="F:transcription cis-regulatory region binding"/>
    <property type="evidence" value="ECO:0007669"/>
    <property type="project" value="TreeGrafter"/>
</dbReference>
<dbReference type="InterPro" id="IPR001789">
    <property type="entry name" value="Sig_transdc_resp-reg_receiver"/>
</dbReference>
<keyword evidence="7" id="KW-1185">Reference proteome</keyword>
<dbReference type="GO" id="GO:0006355">
    <property type="term" value="P:regulation of DNA-templated transcription"/>
    <property type="evidence" value="ECO:0007669"/>
    <property type="project" value="TreeGrafter"/>
</dbReference>
<dbReference type="GO" id="GO:0032993">
    <property type="term" value="C:protein-DNA complex"/>
    <property type="evidence" value="ECO:0007669"/>
    <property type="project" value="TreeGrafter"/>
</dbReference>
<organism evidence="6 7">
    <name type="scientific">Sphingobium subterraneum</name>
    <dbReference type="NCBI Taxonomy" id="627688"/>
    <lineage>
        <taxon>Bacteria</taxon>
        <taxon>Pseudomonadati</taxon>
        <taxon>Pseudomonadota</taxon>
        <taxon>Alphaproteobacteria</taxon>
        <taxon>Sphingomonadales</taxon>
        <taxon>Sphingomonadaceae</taxon>
        <taxon>Sphingobium</taxon>
    </lineage>
</organism>
<keyword evidence="2" id="KW-0597">Phosphoprotein</keyword>
<keyword evidence="3" id="KW-0175">Coiled coil</keyword>
<evidence type="ECO:0000256" key="2">
    <source>
        <dbReference type="PROSITE-ProRule" id="PRU00169"/>
    </source>
</evidence>
<dbReference type="InterPro" id="IPR039420">
    <property type="entry name" value="WalR-like"/>
</dbReference>
<keyword evidence="1 6" id="KW-0238">DNA-binding</keyword>
<dbReference type="Proteomes" id="UP000552700">
    <property type="component" value="Unassembled WGS sequence"/>
</dbReference>
<evidence type="ECO:0000313" key="7">
    <source>
        <dbReference type="Proteomes" id="UP000552700"/>
    </source>
</evidence>
<feature type="modified residue" description="4-aspartylphosphate" evidence="2">
    <location>
        <position position="86"/>
    </location>
</feature>
<proteinExistence type="predicted"/>
<evidence type="ECO:0000256" key="3">
    <source>
        <dbReference type="SAM" id="Coils"/>
    </source>
</evidence>
<dbReference type="GO" id="GO:0000156">
    <property type="term" value="F:phosphorelay response regulator activity"/>
    <property type="evidence" value="ECO:0007669"/>
    <property type="project" value="TreeGrafter"/>
</dbReference>
<dbReference type="Gene3D" id="3.40.50.2300">
    <property type="match status" value="1"/>
</dbReference>
<evidence type="ECO:0000313" key="6">
    <source>
        <dbReference type="EMBL" id="MBB6124289.1"/>
    </source>
</evidence>